<dbReference type="EMBL" id="HACM01003480">
    <property type="protein sequence ID" value="CRZ03922.1"/>
    <property type="molecule type" value="Transcribed_RNA"/>
</dbReference>
<organism evidence="2">
    <name type="scientific">Spongospora subterranea</name>
    <dbReference type="NCBI Taxonomy" id="70186"/>
    <lineage>
        <taxon>Eukaryota</taxon>
        <taxon>Sar</taxon>
        <taxon>Rhizaria</taxon>
        <taxon>Endomyxa</taxon>
        <taxon>Phytomyxea</taxon>
        <taxon>Plasmodiophorida</taxon>
        <taxon>Plasmodiophoridae</taxon>
        <taxon>Spongospora</taxon>
    </lineage>
</organism>
<accession>A0A0H5QQN7</accession>
<evidence type="ECO:0000313" key="2">
    <source>
        <dbReference type="EMBL" id="CRZ03922.1"/>
    </source>
</evidence>
<dbReference type="AlphaFoldDB" id="A0A0H5QQN7"/>
<proteinExistence type="predicted"/>
<reference evidence="2" key="1">
    <citation type="submission" date="2015-04" db="EMBL/GenBank/DDBJ databases">
        <title>The genome sequence of the plant pathogenic Rhizarian Plasmodiophora brassicae reveals insights in its biotrophic life cycle and the origin of chitin synthesis.</title>
        <authorList>
            <person name="Schwelm A."/>
            <person name="Fogelqvist J."/>
            <person name="Knaust A."/>
            <person name="Julke S."/>
            <person name="Lilja T."/>
            <person name="Dhandapani V."/>
            <person name="Bonilla-Rosso G."/>
            <person name="Karlsson M."/>
            <person name="Shevchenko A."/>
            <person name="Choi S.R."/>
            <person name="Kim H.G."/>
            <person name="Park J.Y."/>
            <person name="Lim Y.P."/>
            <person name="Ludwig-Muller J."/>
            <person name="Dixelius C."/>
        </authorList>
    </citation>
    <scope>NUCLEOTIDE SEQUENCE</scope>
    <source>
        <tissue evidence="2">Potato root galls</tissue>
    </source>
</reference>
<feature type="non-terminal residue" evidence="2">
    <location>
        <position position="1"/>
    </location>
</feature>
<feature type="region of interest" description="Disordered" evidence="1">
    <location>
        <begin position="96"/>
        <end position="119"/>
    </location>
</feature>
<evidence type="ECO:0000256" key="1">
    <source>
        <dbReference type="SAM" id="MobiDB-lite"/>
    </source>
</evidence>
<protein>
    <submittedName>
        <fullName evidence="2">Uncharacterized protein</fullName>
    </submittedName>
</protein>
<feature type="non-terminal residue" evidence="2">
    <location>
        <position position="119"/>
    </location>
</feature>
<sequence length="119" mass="12620">SRNTQQSHKMHQSIYIQNKMRGTKHSCFELVAEVGLQVALGANVLDVSTVLEHTLVLLQPKVLLLVDVGEAPLAADNDLLAAGELVAGTAESLHDDRSVGLFGTDGKDDLTNVDTGDSA</sequence>
<name>A0A0H5QQN7_9EUKA</name>